<keyword evidence="3" id="KW-1185">Reference proteome</keyword>
<gene>
    <name evidence="2" type="ORF">RN001_005254</name>
</gene>
<dbReference type="EMBL" id="JARPUR010000002">
    <property type="protein sequence ID" value="KAK4881935.1"/>
    <property type="molecule type" value="Genomic_DNA"/>
</dbReference>
<evidence type="ECO:0000313" key="3">
    <source>
        <dbReference type="Proteomes" id="UP001353858"/>
    </source>
</evidence>
<sequence>MELQQLAPPSNCIPSPASTNTQSSTPCLRLLIEICVQRISNAAYYLYTYPCALIKQTLETVLAVLRVFNFVADYYITSCVSIISR</sequence>
<reference evidence="3" key="1">
    <citation type="submission" date="2023-01" db="EMBL/GenBank/DDBJ databases">
        <title>Key to firefly adult light organ development and bioluminescence: homeobox transcription factors regulate luciferase expression and transportation to peroxisome.</title>
        <authorList>
            <person name="Fu X."/>
        </authorList>
    </citation>
    <scope>NUCLEOTIDE SEQUENCE [LARGE SCALE GENOMIC DNA]</scope>
</reference>
<dbReference type="AlphaFoldDB" id="A0AAN7P6C2"/>
<feature type="region of interest" description="Disordered" evidence="1">
    <location>
        <begin position="1"/>
        <end position="23"/>
    </location>
</feature>
<name>A0AAN7P6C2_9COLE</name>
<evidence type="ECO:0000256" key="1">
    <source>
        <dbReference type="SAM" id="MobiDB-lite"/>
    </source>
</evidence>
<organism evidence="2 3">
    <name type="scientific">Aquatica leii</name>
    <dbReference type="NCBI Taxonomy" id="1421715"/>
    <lineage>
        <taxon>Eukaryota</taxon>
        <taxon>Metazoa</taxon>
        <taxon>Ecdysozoa</taxon>
        <taxon>Arthropoda</taxon>
        <taxon>Hexapoda</taxon>
        <taxon>Insecta</taxon>
        <taxon>Pterygota</taxon>
        <taxon>Neoptera</taxon>
        <taxon>Endopterygota</taxon>
        <taxon>Coleoptera</taxon>
        <taxon>Polyphaga</taxon>
        <taxon>Elateriformia</taxon>
        <taxon>Elateroidea</taxon>
        <taxon>Lampyridae</taxon>
        <taxon>Luciolinae</taxon>
        <taxon>Aquatica</taxon>
    </lineage>
</organism>
<proteinExistence type="predicted"/>
<dbReference type="Proteomes" id="UP001353858">
    <property type="component" value="Unassembled WGS sequence"/>
</dbReference>
<feature type="compositionally biased region" description="Polar residues" evidence="1">
    <location>
        <begin position="12"/>
        <end position="23"/>
    </location>
</feature>
<comment type="caution">
    <text evidence="2">The sequence shown here is derived from an EMBL/GenBank/DDBJ whole genome shotgun (WGS) entry which is preliminary data.</text>
</comment>
<accession>A0AAN7P6C2</accession>
<protein>
    <submittedName>
        <fullName evidence="2">Uncharacterized protein</fullName>
    </submittedName>
</protein>
<evidence type="ECO:0000313" key="2">
    <source>
        <dbReference type="EMBL" id="KAK4881935.1"/>
    </source>
</evidence>